<dbReference type="CDD" id="cd04301">
    <property type="entry name" value="NAT_SF"/>
    <property type="match status" value="1"/>
</dbReference>
<dbReference type="InterPro" id="IPR016181">
    <property type="entry name" value="Acyl_CoA_acyltransferase"/>
</dbReference>
<dbReference type="GO" id="GO:0005737">
    <property type="term" value="C:cytoplasm"/>
    <property type="evidence" value="ECO:0007669"/>
    <property type="project" value="TreeGrafter"/>
</dbReference>
<dbReference type="PANTHER" id="PTHR43626:SF4">
    <property type="entry name" value="GCN5-RELATED N-ACETYLTRANSFERASE 2, CHLOROPLASTIC"/>
    <property type="match status" value="1"/>
</dbReference>
<dbReference type="RefSeq" id="WP_026656389.1">
    <property type="nucleotide sequence ID" value="NZ_FMUR01000023.1"/>
</dbReference>
<evidence type="ECO:0000313" key="5">
    <source>
        <dbReference type="Proteomes" id="UP000183047"/>
    </source>
</evidence>
<gene>
    <name evidence="4" type="ORF">SAMN02910451_02974</name>
</gene>
<dbReference type="EMBL" id="FMUR01000023">
    <property type="protein sequence ID" value="SCY53321.1"/>
    <property type="molecule type" value="Genomic_DNA"/>
</dbReference>
<dbReference type="PANTHER" id="PTHR43626">
    <property type="entry name" value="ACYL-COA N-ACYLTRANSFERASE"/>
    <property type="match status" value="1"/>
</dbReference>
<dbReference type="Gene3D" id="3.40.630.30">
    <property type="match status" value="1"/>
</dbReference>
<evidence type="ECO:0000313" key="4">
    <source>
        <dbReference type="EMBL" id="SCY53321.1"/>
    </source>
</evidence>
<evidence type="ECO:0000259" key="3">
    <source>
        <dbReference type="PROSITE" id="PS51186"/>
    </source>
</evidence>
<dbReference type="OrthoDB" id="9775804at2"/>
<dbReference type="Proteomes" id="UP000183047">
    <property type="component" value="Unassembled WGS sequence"/>
</dbReference>
<accession>A0A1G5GPI3</accession>
<dbReference type="Pfam" id="PF13508">
    <property type="entry name" value="Acetyltransf_7"/>
    <property type="match status" value="1"/>
</dbReference>
<dbReference type="InterPro" id="IPR000182">
    <property type="entry name" value="GNAT_dom"/>
</dbReference>
<evidence type="ECO:0000256" key="1">
    <source>
        <dbReference type="ARBA" id="ARBA00022679"/>
    </source>
</evidence>
<feature type="domain" description="N-acetyltransferase" evidence="3">
    <location>
        <begin position="1"/>
        <end position="134"/>
    </location>
</feature>
<keyword evidence="2" id="KW-0012">Acyltransferase</keyword>
<dbReference type="GO" id="GO:0008080">
    <property type="term" value="F:N-acetyltransferase activity"/>
    <property type="evidence" value="ECO:0007669"/>
    <property type="project" value="InterPro"/>
</dbReference>
<dbReference type="PROSITE" id="PS51186">
    <property type="entry name" value="GNAT"/>
    <property type="match status" value="1"/>
</dbReference>
<keyword evidence="5" id="KW-1185">Reference proteome</keyword>
<name>A0A1G5GPI3_9FIRM</name>
<dbReference type="InterPro" id="IPR045039">
    <property type="entry name" value="NSI-like"/>
</dbReference>
<dbReference type="SUPFAM" id="SSF55729">
    <property type="entry name" value="Acyl-CoA N-acyltransferases (Nat)"/>
    <property type="match status" value="1"/>
</dbReference>
<dbReference type="AlphaFoldDB" id="A0A1G5GPI3"/>
<sequence>MDIKYTDKHDFTKNELEELFLSVNWSSGHYPEKLCIAMKNFNTVFSAYDGDKLVGMVCAMDDGIMNAYVHYLLVNPEYHNQKIGRTLIDMIKEKYHSYLRIAVIAYDKEMHFYQNCGFEKSDDASPMFITSLWT</sequence>
<keyword evidence="1 4" id="KW-0808">Transferase</keyword>
<proteinExistence type="predicted"/>
<organism evidence="4 5">
    <name type="scientific">Butyrivibrio hungatei</name>
    <dbReference type="NCBI Taxonomy" id="185008"/>
    <lineage>
        <taxon>Bacteria</taxon>
        <taxon>Bacillati</taxon>
        <taxon>Bacillota</taxon>
        <taxon>Clostridia</taxon>
        <taxon>Lachnospirales</taxon>
        <taxon>Lachnospiraceae</taxon>
        <taxon>Butyrivibrio</taxon>
    </lineage>
</organism>
<reference evidence="5" key="1">
    <citation type="submission" date="2016-10" db="EMBL/GenBank/DDBJ databases">
        <authorList>
            <person name="Varghese N."/>
            <person name="Submissions S."/>
        </authorList>
    </citation>
    <scope>NUCLEOTIDE SEQUENCE [LARGE SCALE GENOMIC DNA]</scope>
    <source>
        <strain evidence="5">XBD2006</strain>
    </source>
</reference>
<protein>
    <submittedName>
        <fullName evidence="4">Acetyltransferase (GNAT) domain-containing protein</fullName>
    </submittedName>
</protein>
<evidence type="ECO:0000256" key="2">
    <source>
        <dbReference type="ARBA" id="ARBA00023315"/>
    </source>
</evidence>